<dbReference type="EMBL" id="NCSJ02000077">
    <property type="protein sequence ID" value="RFU31367.1"/>
    <property type="molecule type" value="Genomic_DNA"/>
</dbReference>
<dbReference type="OMA" id="WIVRLDF"/>
<organism evidence="1 2">
    <name type="scientific">Scytalidium lignicola</name>
    <name type="common">Hyphomycete</name>
    <dbReference type="NCBI Taxonomy" id="5539"/>
    <lineage>
        <taxon>Eukaryota</taxon>
        <taxon>Fungi</taxon>
        <taxon>Dikarya</taxon>
        <taxon>Ascomycota</taxon>
        <taxon>Pezizomycotina</taxon>
        <taxon>Leotiomycetes</taxon>
        <taxon>Leotiomycetes incertae sedis</taxon>
        <taxon>Scytalidium</taxon>
    </lineage>
</organism>
<dbReference type="InterPro" id="IPR043504">
    <property type="entry name" value="Peptidase_S1_PA_chymotrypsin"/>
</dbReference>
<proteinExistence type="predicted"/>
<protein>
    <recommendedName>
        <fullName evidence="3">Serine protease</fullName>
    </recommendedName>
</protein>
<feature type="non-terminal residue" evidence="1">
    <location>
        <position position="429"/>
    </location>
</feature>
<gene>
    <name evidence="1" type="ORF">B7463_g4983</name>
</gene>
<dbReference type="Gene3D" id="2.40.10.10">
    <property type="entry name" value="Trypsin-like serine proteases"/>
    <property type="match status" value="2"/>
</dbReference>
<evidence type="ECO:0000313" key="2">
    <source>
        <dbReference type="Proteomes" id="UP000258309"/>
    </source>
</evidence>
<dbReference type="SUPFAM" id="SSF50494">
    <property type="entry name" value="Trypsin-like serine proteases"/>
    <property type="match status" value="1"/>
</dbReference>
<accession>A0A3E2HDD9</accession>
<dbReference type="InterPro" id="IPR009003">
    <property type="entry name" value="Peptidase_S1_PA"/>
</dbReference>
<keyword evidence="2" id="KW-1185">Reference proteome</keyword>
<sequence>MAPEFVLRPEFYDVDWDKLPEPENIDGLQFTQIQQRNEWIVKLQFEQAGVTSCGTAFYVNIPEAKYHVILTAGHNLVDSTRKRSKNLRILSSVGEAKIEQKLLKIFVSASYEKNPSQSNAENDYGAILISKERSGFGPRGFGFSLKLGHDNLHGQEMNVSGYRVASEPGQPHESTGVCIRCGENQLKYDVVTEKGFSGSPVFIGYKGYETAIAIHNNGRERHGRGANGSRGSRLNEYVLGEIFSWIDIGYRSKWLKVSQPKAVHGKGLYLRFPPDEEHGWVRLGHKGLETSFDVIPACAPTSTMPNSHMNYVFRFNPPRGWPRPKKEKWVLWDVVKQCVYLTSTLQEYCFPRIIWDKKNTDAFRIVLPDHQITNAQGAMGGLVEFRMQATEIIEEDIEMGVVDTPEVSFEKYLKGKKAKFNDFCFKSVK</sequence>
<dbReference type="STRING" id="5539.A0A3E2HDD9"/>
<evidence type="ECO:0008006" key="3">
    <source>
        <dbReference type="Google" id="ProtNLM"/>
    </source>
</evidence>
<evidence type="ECO:0000313" key="1">
    <source>
        <dbReference type="EMBL" id="RFU31367.1"/>
    </source>
</evidence>
<name>A0A3E2HDD9_SCYLI</name>
<dbReference type="Proteomes" id="UP000258309">
    <property type="component" value="Unassembled WGS sequence"/>
</dbReference>
<comment type="caution">
    <text evidence="1">The sequence shown here is derived from an EMBL/GenBank/DDBJ whole genome shotgun (WGS) entry which is preliminary data.</text>
</comment>
<dbReference type="AlphaFoldDB" id="A0A3E2HDD9"/>
<reference evidence="1 2" key="1">
    <citation type="submission" date="2018-05" db="EMBL/GenBank/DDBJ databases">
        <title>Draft genome sequence of Scytalidium lignicola DSM 105466, a ubiquitous saprotrophic fungus.</title>
        <authorList>
            <person name="Buettner E."/>
            <person name="Gebauer A.M."/>
            <person name="Hofrichter M."/>
            <person name="Liers C."/>
            <person name="Kellner H."/>
        </authorList>
    </citation>
    <scope>NUCLEOTIDE SEQUENCE [LARGE SCALE GENOMIC DNA]</scope>
    <source>
        <strain evidence="1 2">DSM 105466</strain>
    </source>
</reference>
<feature type="non-terminal residue" evidence="1">
    <location>
        <position position="1"/>
    </location>
</feature>
<dbReference type="OrthoDB" id="5367135at2759"/>